<evidence type="ECO:0000313" key="3">
    <source>
        <dbReference type="Proteomes" id="UP001194539"/>
    </source>
</evidence>
<dbReference type="InterPro" id="IPR043504">
    <property type="entry name" value="Peptidase_S1_PA_chymotrypsin"/>
</dbReference>
<evidence type="ECO:0000313" key="2">
    <source>
        <dbReference type="EMBL" id="MBH5384976.1"/>
    </source>
</evidence>
<evidence type="ECO:0000259" key="1">
    <source>
        <dbReference type="PROSITE" id="PS50240"/>
    </source>
</evidence>
<proteinExistence type="predicted"/>
<sequence>MSDRHSPAGRHWGPVVSKIWAVLGLLASLGLCQGEAGAANKSGKRRTIVMTPPVPLGAGSVQIDGGSKQDPFNWRATLKFLYAKTLACTSTIVGEHALITAAHCISDGASYSVDLGAMGTFEISCERNPKFVRRSLAGDVAMCFSAGSLPNAGGFENLDMSSPVASGTKLFLLGYGCRSVVTLDRAGQLYGGTSKVLKLPTDKDDHLMTKGGVVICPGDSGGAAYLLAVEDHPVNPRSVVGINSSYDVSARSSGITPFSGATRDFILDWKKAKGTTICGLDPNAAGCHDRFTP</sequence>
<dbReference type="SUPFAM" id="SSF50494">
    <property type="entry name" value="Trypsin-like serine proteases"/>
    <property type="match status" value="1"/>
</dbReference>
<name>A0ABS0NVD9_9BRAD</name>
<dbReference type="Proteomes" id="UP001194539">
    <property type="component" value="Unassembled WGS sequence"/>
</dbReference>
<dbReference type="RefSeq" id="WP_197964742.1">
    <property type="nucleotide sequence ID" value="NZ_JACEGD010000002.1"/>
</dbReference>
<feature type="domain" description="Peptidase S1" evidence="1">
    <location>
        <begin position="63"/>
        <end position="275"/>
    </location>
</feature>
<gene>
    <name evidence="2" type="ORF">H1B27_01605</name>
</gene>
<organism evidence="2 3">
    <name type="scientific">Bradyrhizobium diversitatis</name>
    <dbReference type="NCBI Taxonomy" id="2755406"/>
    <lineage>
        <taxon>Bacteria</taxon>
        <taxon>Pseudomonadati</taxon>
        <taxon>Pseudomonadota</taxon>
        <taxon>Alphaproteobacteria</taxon>
        <taxon>Hyphomicrobiales</taxon>
        <taxon>Nitrobacteraceae</taxon>
        <taxon>Bradyrhizobium</taxon>
    </lineage>
</organism>
<dbReference type="PROSITE" id="PS50240">
    <property type="entry name" value="TRYPSIN_DOM"/>
    <property type="match status" value="1"/>
</dbReference>
<dbReference type="InterPro" id="IPR018114">
    <property type="entry name" value="TRYPSIN_HIS"/>
</dbReference>
<dbReference type="Gene3D" id="2.40.10.10">
    <property type="entry name" value="Trypsin-like serine proteases"/>
    <property type="match status" value="1"/>
</dbReference>
<keyword evidence="3" id="KW-1185">Reference proteome</keyword>
<comment type="caution">
    <text evidence="2">The sequence shown here is derived from an EMBL/GenBank/DDBJ whole genome shotgun (WGS) entry which is preliminary data.</text>
</comment>
<dbReference type="EMBL" id="JACEGD010000002">
    <property type="protein sequence ID" value="MBH5384976.1"/>
    <property type="molecule type" value="Genomic_DNA"/>
</dbReference>
<dbReference type="InterPro" id="IPR009003">
    <property type="entry name" value="Peptidase_S1_PA"/>
</dbReference>
<dbReference type="PROSITE" id="PS00134">
    <property type="entry name" value="TRYPSIN_HIS"/>
    <property type="match status" value="1"/>
</dbReference>
<reference evidence="2 3" key="1">
    <citation type="submission" date="2020-07" db="EMBL/GenBank/DDBJ databases">
        <title>Bradyrhizobium diversity isolated from nodules of indigenous legumes of Western Australia.</title>
        <authorList>
            <person name="Klepa M.S."/>
        </authorList>
    </citation>
    <scope>NUCLEOTIDE SEQUENCE [LARGE SCALE GENOMIC DNA]</scope>
    <source>
        <strain evidence="2 3">CNPSo 4019</strain>
    </source>
</reference>
<accession>A0ABS0NVD9</accession>
<dbReference type="InterPro" id="IPR001254">
    <property type="entry name" value="Trypsin_dom"/>
</dbReference>
<dbReference type="Pfam" id="PF00089">
    <property type="entry name" value="Trypsin"/>
    <property type="match status" value="1"/>
</dbReference>
<protein>
    <submittedName>
        <fullName evidence="2">Trypsin-like serine protease</fullName>
    </submittedName>
</protein>